<dbReference type="Proteomes" id="UP001638806">
    <property type="component" value="Unassembled WGS sequence"/>
</dbReference>
<evidence type="ECO:0000313" key="2">
    <source>
        <dbReference type="Proteomes" id="UP001638806"/>
    </source>
</evidence>
<evidence type="ECO:0000313" key="1">
    <source>
        <dbReference type="EMBL" id="KAL3960660.1"/>
    </source>
</evidence>
<dbReference type="EMBL" id="JBGNUJ010000004">
    <property type="protein sequence ID" value="KAL3960660.1"/>
    <property type="molecule type" value="Genomic_DNA"/>
</dbReference>
<protein>
    <submittedName>
        <fullName evidence="1">Uncharacterized protein</fullName>
    </submittedName>
</protein>
<name>A0ACC4DWE1_PURLI</name>
<comment type="caution">
    <text evidence="1">The sequence shown here is derived from an EMBL/GenBank/DDBJ whole genome shotgun (WGS) entry which is preliminary data.</text>
</comment>
<keyword evidence="2" id="KW-1185">Reference proteome</keyword>
<gene>
    <name evidence="1" type="ORF">ACCO45_005777</name>
</gene>
<sequence length="412" mass="44094">MRGLDLLTRLLSYAMSGLSKRFSFLLIAWTTHASRVPAVTSGAGESLRHGGIAMHPSQCPCSGIVRHARIDARAIRSGAPSHRDTAFGAGASGTWRQAPISMAEGNRAGRKKQAGRGRGDVGEGRSKWEITDGHRGPNRGWRGRRLEAEDTKATNDSIRTVRLGGLVWTALRNGMRRLQPRRFSSGHGLACRAKPRGCLKSQVGNSSSSKHALRSIRAPFRASRYYPFDHAPALPERRDAAAAYYATAEAIKGGACCDGLSDEGDESPEPWRSADGTLPRGASQPATDRLIPCDLVIPESPIPSPREPAQAGPSPEVSHRRVARMTVDMASSSSSSTRPQMTEWGTWHPGLVASAPRPGAMSPDRDADGRCGGPRPSTARSAQGSGPRGFGWLAGWLAGWLDTPDESSSLQE</sequence>
<reference evidence="1" key="1">
    <citation type="submission" date="2024-12" db="EMBL/GenBank/DDBJ databases">
        <title>Comparative genomics and development of molecular markers within Purpureocillium lilacinum and among Purpureocillium species.</title>
        <authorList>
            <person name="Yeh Z.-Y."/>
            <person name="Ni N.-T."/>
            <person name="Lo P.-H."/>
            <person name="Mushyakhwo K."/>
            <person name="Lin C.-F."/>
            <person name="Nai Y.-S."/>
        </authorList>
    </citation>
    <scope>NUCLEOTIDE SEQUENCE</scope>
    <source>
        <strain evidence="1">NCHU-NPUST-175</strain>
    </source>
</reference>
<proteinExistence type="predicted"/>
<organism evidence="1 2">
    <name type="scientific">Purpureocillium lilacinum</name>
    <name type="common">Paecilomyces lilacinus</name>
    <dbReference type="NCBI Taxonomy" id="33203"/>
    <lineage>
        <taxon>Eukaryota</taxon>
        <taxon>Fungi</taxon>
        <taxon>Dikarya</taxon>
        <taxon>Ascomycota</taxon>
        <taxon>Pezizomycotina</taxon>
        <taxon>Sordariomycetes</taxon>
        <taxon>Hypocreomycetidae</taxon>
        <taxon>Hypocreales</taxon>
        <taxon>Ophiocordycipitaceae</taxon>
        <taxon>Purpureocillium</taxon>
    </lineage>
</organism>
<accession>A0ACC4DWE1</accession>